<feature type="short sequence motif" description="Q motif" evidence="5">
    <location>
        <begin position="16"/>
        <end position="44"/>
    </location>
</feature>
<accession>A0A8J2JZS6</accession>
<dbReference type="GO" id="GO:0005524">
    <property type="term" value="F:ATP binding"/>
    <property type="evidence" value="ECO:0007669"/>
    <property type="project" value="UniProtKB-KW"/>
</dbReference>
<organism evidence="10 11">
    <name type="scientific">Allacma fusca</name>
    <dbReference type="NCBI Taxonomy" id="39272"/>
    <lineage>
        <taxon>Eukaryota</taxon>
        <taxon>Metazoa</taxon>
        <taxon>Ecdysozoa</taxon>
        <taxon>Arthropoda</taxon>
        <taxon>Hexapoda</taxon>
        <taxon>Collembola</taxon>
        <taxon>Symphypleona</taxon>
        <taxon>Sminthuridae</taxon>
        <taxon>Allacma</taxon>
    </lineage>
</organism>
<evidence type="ECO:0000259" key="9">
    <source>
        <dbReference type="PROSITE" id="PS51195"/>
    </source>
</evidence>
<dbReference type="PROSITE" id="PS51192">
    <property type="entry name" value="HELICASE_ATP_BIND_1"/>
    <property type="match status" value="1"/>
</dbReference>
<dbReference type="EMBL" id="CAJVCH010144120">
    <property type="protein sequence ID" value="CAG7727119.1"/>
    <property type="molecule type" value="Genomic_DNA"/>
</dbReference>
<reference evidence="10" key="1">
    <citation type="submission" date="2021-06" db="EMBL/GenBank/DDBJ databases">
        <authorList>
            <person name="Hodson N. C."/>
            <person name="Mongue J. A."/>
            <person name="Jaron S. K."/>
        </authorList>
    </citation>
    <scope>NUCLEOTIDE SEQUENCE</scope>
</reference>
<dbReference type="PANTHER" id="PTHR47959">
    <property type="entry name" value="ATP-DEPENDENT RNA HELICASE RHLE-RELATED"/>
    <property type="match status" value="1"/>
</dbReference>
<dbReference type="PANTHER" id="PTHR47959:SF24">
    <property type="entry name" value="ATP-DEPENDENT RNA HELICASE"/>
    <property type="match status" value="1"/>
</dbReference>
<dbReference type="SMART" id="SM00487">
    <property type="entry name" value="DEXDc"/>
    <property type="match status" value="1"/>
</dbReference>
<name>A0A8J2JZS6_9HEXA</name>
<evidence type="ECO:0000256" key="6">
    <source>
        <dbReference type="SAM" id="MobiDB-lite"/>
    </source>
</evidence>
<evidence type="ECO:0000256" key="3">
    <source>
        <dbReference type="ARBA" id="ARBA00022806"/>
    </source>
</evidence>
<dbReference type="InterPro" id="IPR014001">
    <property type="entry name" value="Helicase_ATP-bd"/>
</dbReference>
<evidence type="ECO:0000313" key="11">
    <source>
        <dbReference type="Proteomes" id="UP000708208"/>
    </source>
</evidence>
<comment type="caution">
    <text evidence="10">The sequence shown here is derived from an EMBL/GenBank/DDBJ whole genome shotgun (WGS) entry which is preliminary data.</text>
</comment>
<evidence type="ECO:0000313" key="10">
    <source>
        <dbReference type="EMBL" id="CAG7727119.1"/>
    </source>
</evidence>
<keyword evidence="11" id="KW-1185">Reference proteome</keyword>
<feature type="domain" description="Helicase C-terminal" evidence="8">
    <location>
        <begin position="251"/>
        <end position="402"/>
    </location>
</feature>
<dbReference type="Pfam" id="PF00270">
    <property type="entry name" value="DEAD"/>
    <property type="match status" value="1"/>
</dbReference>
<keyword evidence="1" id="KW-0547">Nucleotide-binding</keyword>
<dbReference type="GO" id="GO:0005829">
    <property type="term" value="C:cytosol"/>
    <property type="evidence" value="ECO:0007669"/>
    <property type="project" value="TreeGrafter"/>
</dbReference>
<feature type="domain" description="DEAD-box RNA helicase Q" evidence="9">
    <location>
        <begin position="16"/>
        <end position="44"/>
    </location>
</feature>
<dbReference type="Proteomes" id="UP000708208">
    <property type="component" value="Unassembled WGS sequence"/>
</dbReference>
<feature type="domain" description="Helicase ATP-binding" evidence="7">
    <location>
        <begin position="47"/>
        <end position="218"/>
    </location>
</feature>
<protein>
    <recommendedName>
        <fullName evidence="12">RNA helicase</fullName>
    </recommendedName>
</protein>
<evidence type="ECO:0000256" key="4">
    <source>
        <dbReference type="ARBA" id="ARBA00022840"/>
    </source>
</evidence>
<evidence type="ECO:0000256" key="5">
    <source>
        <dbReference type="PROSITE-ProRule" id="PRU00552"/>
    </source>
</evidence>
<dbReference type="InterPro" id="IPR011545">
    <property type="entry name" value="DEAD/DEAH_box_helicase_dom"/>
</dbReference>
<evidence type="ECO:0000256" key="2">
    <source>
        <dbReference type="ARBA" id="ARBA00022801"/>
    </source>
</evidence>
<dbReference type="InterPro" id="IPR014014">
    <property type="entry name" value="RNA_helicase_DEAD_Q_motif"/>
</dbReference>
<dbReference type="OrthoDB" id="10261904at2759"/>
<gene>
    <name evidence="10" type="ORF">AFUS01_LOCUS15978</name>
</gene>
<keyword evidence="3" id="KW-0347">Helicase</keyword>
<dbReference type="AlphaFoldDB" id="A0A8J2JZS6"/>
<keyword evidence="2" id="KW-0378">Hydrolase</keyword>
<dbReference type="Pfam" id="PF00271">
    <property type="entry name" value="Helicase_C"/>
    <property type="match status" value="1"/>
</dbReference>
<evidence type="ECO:0000259" key="8">
    <source>
        <dbReference type="PROSITE" id="PS51194"/>
    </source>
</evidence>
<dbReference type="InterPro" id="IPR050079">
    <property type="entry name" value="DEAD_box_RNA_helicase"/>
</dbReference>
<dbReference type="PROSITE" id="PS51195">
    <property type="entry name" value="Q_MOTIF"/>
    <property type="match status" value="1"/>
</dbReference>
<dbReference type="GO" id="GO:0003676">
    <property type="term" value="F:nucleic acid binding"/>
    <property type="evidence" value="ECO:0007669"/>
    <property type="project" value="InterPro"/>
</dbReference>
<dbReference type="GO" id="GO:0016787">
    <property type="term" value="F:hydrolase activity"/>
    <property type="evidence" value="ECO:0007669"/>
    <property type="project" value="UniProtKB-KW"/>
</dbReference>
<feature type="region of interest" description="Disordered" evidence="6">
    <location>
        <begin position="434"/>
        <end position="460"/>
    </location>
</feature>
<evidence type="ECO:0000256" key="1">
    <source>
        <dbReference type="ARBA" id="ARBA00022741"/>
    </source>
</evidence>
<keyword evidence="4" id="KW-0067">ATP-binding</keyword>
<feature type="compositionally biased region" description="Acidic residues" evidence="6">
    <location>
        <begin position="443"/>
        <end position="460"/>
    </location>
</feature>
<dbReference type="GO" id="GO:0003724">
    <property type="term" value="F:RNA helicase activity"/>
    <property type="evidence" value="ECO:0007669"/>
    <property type="project" value="InterPro"/>
</dbReference>
<evidence type="ECO:0000259" key="7">
    <source>
        <dbReference type="PROSITE" id="PS51192"/>
    </source>
</evidence>
<dbReference type="SMART" id="SM00490">
    <property type="entry name" value="HELICc"/>
    <property type="match status" value="1"/>
</dbReference>
<dbReference type="InterPro" id="IPR001650">
    <property type="entry name" value="Helicase_C-like"/>
</dbReference>
<evidence type="ECO:0008006" key="12">
    <source>
        <dbReference type="Google" id="ProtNLM"/>
    </source>
</evidence>
<sequence>MEAVKVDGVESIPKKLNFKDLGISDSLCKVLYGLGLKKPTEVQEHCVSKVLDGKNVMAIAPTGSGKTLAFALPMIHEWSKDPYGIFGLVLSPTRELAIQIKEQFEIVGGSNLKVALIIGGVDFQTQAMELQRRPHIVVATPGRLADITKPDGTKLLFKNVKYLVIDEADFLCGGKFDDDLYPIIEMTRSRKQTMFFSATSTEELQLLYKNFGTTNTYTYPEVPEKVINELKPSERVDDKYVLTPPDFVDGYLVEILRMIRDKEFPEVIRSTIIFTGTCKSCKLISQVLTQLEFPNVALHSHLTQRERENALVQFKSKRASILVATNVAGRGLDIPIVDCVINHDVPFPAEYVHRIGRTGRSSGSTGIAITLLAPRKIPFLSNIEKGIGKKLEEFQVSEEAVLKILTQVQAVVRTTEANLEEETAERDIKTAFNNRKRKFERGDSDDDSNTEDSSESNDSD</sequence>
<proteinExistence type="predicted"/>
<dbReference type="CDD" id="cd18787">
    <property type="entry name" value="SF2_C_DEAD"/>
    <property type="match status" value="1"/>
</dbReference>
<dbReference type="PROSITE" id="PS51194">
    <property type="entry name" value="HELICASE_CTER"/>
    <property type="match status" value="1"/>
</dbReference>